<evidence type="ECO:0000256" key="1">
    <source>
        <dbReference type="ARBA" id="ARBA00004651"/>
    </source>
</evidence>
<feature type="region of interest" description="Disordered" evidence="9">
    <location>
        <begin position="1"/>
        <end position="21"/>
    </location>
</feature>
<feature type="transmembrane region" description="Helical" evidence="8">
    <location>
        <begin position="189"/>
        <end position="209"/>
    </location>
</feature>
<keyword evidence="6 8" id="KW-1133">Transmembrane helix</keyword>
<dbReference type="Gene3D" id="1.20.1720.10">
    <property type="entry name" value="Multidrug resistance protein D"/>
    <property type="match status" value="1"/>
</dbReference>
<keyword evidence="8" id="KW-0997">Cell inner membrane</keyword>
<dbReference type="InterPro" id="IPR004812">
    <property type="entry name" value="Efflux_drug-R_Bcr/CmlA"/>
</dbReference>
<gene>
    <name evidence="11" type="ORF">D5400_11155</name>
</gene>
<keyword evidence="12" id="KW-1185">Reference proteome</keyword>
<comment type="subcellular location">
    <subcellularLocation>
        <location evidence="8">Cell inner membrane</location>
        <topology evidence="8">Multi-pass membrane protein</topology>
    </subcellularLocation>
    <subcellularLocation>
        <location evidence="1">Cell membrane</location>
        <topology evidence="1">Multi-pass membrane protein</topology>
    </subcellularLocation>
</comment>
<proteinExistence type="inferred from homology"/>
<dbReference type="GO" id="GO:0005886">
    <property type="term" value="C:plasma membrane"/>
    <property type="evidence" value="ECO:0007669"/>
    <property type="project" value="UniProtKB-SubCell"/>
</dbReference>
<dbReference type="EMBL" id="CP032509">
    <property type="protein sequence ID" value="AZN71757.1"/>
    <property type="molecule type" value="Genomic_DNA"/>
</dbReference>
<feature type="transmembrane region" description="Helical" evidence="8">
    <location>
        <begin position="75"/>
        <end position="91"/>
    </location>
</feature>
<evidence type="ECO:0000256" key="6">
    <source>
        <dbReference type="ARBA" id="ARBA00022989"/>
    </source>
</evidence>
<comment type="similarity">
    <text evidence="2 8">Belongs to the major facilitator superfamily. Bcr/CmlA family.</text>
</comment>
<feature type="transmembrane region" description="Helical" evidence="8">
    <location>
        <begin position="333"/>
        <end position="353"/>
    </location>
</feature>
<feature type="transmembrane region" description="Helical" evidence="8">
    <location>
        <begin position="103"/>
        <end position="121"/>
    </location>
</feature>
<keyword evidence="3 8" id="KW-0813">Transport</keyword>
<sequence>MNENSPIGRAAATPAPNPAPAPLNGSDRAGIGFYEFIGLAAALTSIIALSIDIMLPALPAIGEALGVVNENDRQAVITVFALGFGLAQILFGPLSDRFGRRPVLLPGIAVYAAASLAVLFVDDFNTLLVLRLIQGIGAASVRIIVTAIVRDCYGGRDMARVMSYVFTVFMIVPIMAPAVGQAILLVAEWQAIFAFLGAAAFLFAGWTGFRLKETLPVAERIELSFKGLVYAFGEVFRSRLAVGYTLGSLLLFGALFSFIVSIQQVYDSIYGMGDWFALGFALSAVGMAITSILNGRYVQRYGMRLISHGALIAMMSFGAILLVLSLFGTPNFYVANILLACCMLSFGLVANNFNSIAMEPLGHIAGTASSVIGVISFTGGALLGGMIGQAFNGTLIPLSLAFSGFGGIALVIVLITERGKLFVRPVD</sequence>
<dbReference type="KEGG" id="abaw:D5400_11155"/>
<keyword evidence="7 8" id="KW-0472">Membrane</keyword>
<feature type="transmembrane region" description="Helical" evidence="8">
    <location>
        <begin position="241"/>
        <end position="263"/>
    </location>
</feature>
<evidence type="ECO:0000313" key="11">
    <source>
        <dbReference type="EMBL" id="AZN71757.1"/>
    </source>
</evidence>
<dbReference type="InterPro" id="IPR020846">
    <property type="entry name" value="MFS_dom"/>
</dbReference>
<evidence type="ECO:0000256" key="9">
    <source>
        <dbReference type="SAM" id="MobiDB-lite"/>
    </source>
</evidence>
<evidence type="ECO:0000256" key="4">
    <source>
        <dbReference type="ARBA" id="ARBA00022475"/>
    </source>
</evidence>
<feature type="transmembrane region" description="Helical" evidence="8">
    <location>
        <begin position="365"/>
        <end position="388"/>
    </location>
</feature>
<dbReference type="RefSeq" id="WP_126010075.1">
    <property type="nucleotide sequence ID" value="NZ_CP032509.1"/>
</dbReference>
<evidence type="ECO:0000256" key="2">
    <source>
        <dbReference type="ARBA" id="ARBA00006236"/>
    </source>
</evidence>
<dbReference type="AlphaFoldDB" id="A0A3S9B4B2"/>
<evidence type="ECO:0000256" key="3">
    <source>
        <dbReference type="ARBA" id="ARBA00022448"/>
    </source>
</evidence>
<feature type="domain" description="Major facilitator superfamily (MFS) profile" evidence="10">
    <location>
        <begin position="36"/>
        <end position="427"/>
    </location>
</feature>
<name>A0A3S9B4B2_9HYPH</name>
<feature type="transmembrane region" description="Helical" evidence="8">
    <location>
        <begin position="305"/>
        <end position="327"/>
    </location>
</feature>
<dbReference type="CDD" id="cd17320">
    <property type="entry name" value="MFS_MdfA_MDR_like"/>
    <property type="match status" value="1"/>
</dbReference>
<feature type="transmembrane region" description="Helical" evidence="8">
    <location>
        <begin position="161"/>
        <end position="183"/>
    </location>
</feature>
<dbReference type="Proteomes" id="UP000268192">
    <property type="component" value="Chromosome"/>
</dbReference>
<evidence type="ECO:0000256" key="8">
    <source>
        <dbReference type="RuleBase" id="RU365088"/>
    </source>
</evidence>
<evidence type="ECO:0000256" key="7">
    <source>
        <dbReference type="ARBA" id="ARBA00023136"/>
    </source>
</evidence>
<dbReference type="GO" id="GO:0042910">
    <property type="term" value="F:xenobiotic transmembrane transporter activity"/>
    <property type="evidence" value="ECO:0007669"/>
    <property type="project" value="InterPro"/>
</dbReference>
<accession>A0A3S9B4B2</accession>
<organism evidence="11 12">
    <name type="scientific">Georhizobium profundi</name>
    <dbReference type="NCBI Taxonomy" id="2341112"/>
    <lineage>
        <taxon>Bacteria</taxon>
        <taxon>Pseudomonadati</taxon>
        <taxon>Pseudomonadota</taxon>
        <taxon>Alphaproteobacteria</taxon>
        <taxon>Hyphomicrobiales</taxon>
        <taxon>Rhizobiaceae</taxon>
        <taxon>Georhizobium</taxon>
    </lineage>
</organism>
<protein>
    <recommendedName>
        <fullName evidence="8">Bcr/CflA family efflux transporter</fullName>
    </recommendedName>
</protein>
<dbReference type="PANTHER" id="PTHR23502">
    <property type="entry name" value="MAJOR FACILITATOR SUPERFAMILY"/>
    <property type="match status" value="1"/>
</dbReference>
<dbReference type="PROSITE" id="PS50850">
    <property type="entry name" value="MFS"/>
    <property type="match status" value="1"/>
</dbReference>
<dbReference type="InterPro" id="IPR011701">
    <property type="entry name" value="MFS"/>
</dbReference>
<dbReference type="Pfam" id="PF07690">
    <property type="entry name" value="MFS_1"/>
    <property type="match status" value="1"/>
</dbReference>
<evidence type="ECO:0000256" key="5">
    <source>
        <dbReference type="ARBA" id="ARBA00022692"/>
    </source>
</evidence>
<dbReference type="GO" id="GO:1990961">
    <property type="term" value="P:xenobiotic detoxification by transmembrane export across the plasma membrane"/>
    <property type="evidence" value="ECO:0007669"/>
    <property type="project" value="InterPro"/>
</dbReference>
<feature type="transmembrane region" description="Helical" evidence="8">
    <location>
        <begin position="275"/>
        <end position="293"/>
    </location>
</feature>
<dbReference type="InterPro" id="IPR036259">
    <property type="entry name" value="MFS_trans_sf"/>
</dbReference>
<reference evidence="11 12" key="1">
    <citation type="submission" date="2018-09" db="EMBL/GenBank/DDBJ databases">
        <title>Marinorhizobium profundi gen. nov., sp. nov., isolated from a deep-sea sediment sample from the New Britain Trench and proposal of Marinorhizobiaceae fam. nov. in the order Rhizobiales of the class Alphaproteobacteria.</title>
        <authorList>
            <person name="Cao J."/>
        </authorList>
    </citation>
    <scope>NUCLEOTIDE SEQUENCE [LARGE SCALE GENOMIC DNA]</scope>
    <source>
        <strain evidence="11 12">WS11</strain>
    </source>
</reference>
<keyword evidence="5 8" id="KW-0812">Transmembrane</keyword>
<feature type="transmembrane region" description="Helical" evidence="8">
    <location>
        <begin position="33"/>
        <end position="55"/>
    </location>
</feature>
<keyword evidence="4" id="KW-1003">Cell membrane</keyword>
<dbReference type="OrthoDB" id="9800416at2"/>
<dbReference type="PANTHER" id="PTHR23502:SF132">
    <property type="entry name" value="POLYAMINE TRANSPORTER 2-RELATED"/>
    <property type="match status" value="1"/>
</dbReference>
<dbReference type="SUPFAM" id="SSF103473">
    <property type="entry name" value="MFS general substrate transporter"/>
    <property type="match status" value="1"/>
</dbReference>
<evidence type="ECO:0000259" key="10">
    <source>
        <dbReference type="PROSITE" id="PS50850"/>
    </source>
</evidence>
<dbReference type="NCBIfam" id="TIGR00710">
    <property type="entry name" value="efflux_Bcr_CflA"/>
    <property type="match status" value="1"/>
</dbReference>
<feature type="transmembrane region" description="Helical" evidence="8">
    <location>
        <begin position="394"/>
        <end position="415"/>
    </location>
</feature>
<evidence type="ECO:0000313" key="12">
    <source>
        <dbReference type="Proteomes" id="UP000268192"/>
    </source>
</evidence>
<feature type="transmembrane region" description="Helical" evidence="8">
    <location>
        <begin position="127"/>
        <end position="149"/>
    </location>
</feature>